<organism evidence="3">
    <name type="scientific">Blastocystis hominis</name>
    <dbReference type="NCBI Taxonomy" id="12968"/>
    <lineage>
        <taxon>Eukaryota</taxon>
        <taxon>Sar</taxon>
        <taxon>Stramenopiles</taxon>
        <taxon>Bigyra</taxon>
        <taxon>Opalozoa</taxon>
        <taxon>Opalinata</taxon>
        <taxon>Blastocystidae</taxon>
        <taxon>Blastocystis</taxon>
    </lineage>
</organism>
<keyword evidence="1" id="KW-0653">Protein transport</keyword>
<dbReference type="InterPro" id="IPR037364">
    <property type="entry name" value="Sec23"/>
</dbReference>
<comment type="function">
    <text evidence="1">Component of the coat protein complex II (COPII) which promotes the formation of transport vesicles from the endoplasmic reticulum (ER). The coat has two main functions, the physical deformation of the endoplasmic reticulum membrane into vesicles and the selection of cargo molecules.</text>
</comment>
<dbReference type="GO" id="GO:0005789">
    <property type="term" value="C:endoplasmic reticulum membrane"/>
    <property type="evidence" value="ECO:0007669"/>
    <property type="project" value="UniProtKB-SubCell"/>
</dbReference>
<dbReference type="InterPro" id="IPR007123">
    <property type="entry name" value="Gelsolin-like_dom"/>
</dbReference>
<keyword evidence="1" id="KW-0963">Cytoplasm</keyword>
<comment type="similarity">
    <text evidence="1">Belongs to the SEC23/SEC24 family. SEC23 subfamily.</text>
</comment>
<keyword evidence="1" id="KW-0931">ER-Golgi transport</keyword>
<dbReference type="GO" id="GO:0070971">
    <property type="term" value="C:endoplasmic reticulum exit site"/>
    <property type="evidence" value="ECO:0007669"/>
    <property type="project" value="TreeGrafter"/>
</dbReference>
<dbReference type="GO" id="GO:0090110">
    <property type="term" value="P:COPII-coated vesicle cargo loading"/>
    <property type="evidence" value="ECO:0007669"/>
    <property type="project" value="TreeGrafter"/>
</dbReference>
<dbReference type="PANTHER" id="PTHR11141:SF6">
    <property type="entry name" value="PROTEIN TRANSPORT PROTEIN SEC23 A"/>
    <property type="match status" value="1"/>
</dbReference>
<evidence type="ECO:0000313" key="4">
    <source>
        <dbReference type="Proteomes" id="UP000008312"/>
    </source>
</evidence>
<dbReference type="Proteomes" id="UP000008312">
    <property type="component" value="Unassembled WGS sequence"/>
</dbReference>
<dbReference type="PANTHER" id="PTHR11141">
    <property type="entry name" value="PROTEIN TRANSPORT PROTEIN SEC23"/>
    <property type="match status" value="1"/>
</dbReference>
<feature type="domain" description="Gelsolin-like" evidence="2">
    <location>
        <begin position="70"/>
        <end position="133"/>
    </location>
</feature>
<comment type="subcellular location">
    <subcellularLocation>
        <location evidence="1">Cytoplasmic vesicle</location>
        <location evidence="1">COPII-coated vesicle membrane</location>
        <topology evidence="1">Peripheral membrane protein</topology>
        <orientation evidence="1">Cytoplasmic side</orientation>
    </subcellularLocation>
    <subcellularLocation>
        <location evidence="1">Endoplasmic reticulum membrane</location>
        <topology evidence="1">Peripheral membrane protein</topology>
        <orientation evidence="1">Cytoplasmic side</orientation>
    </subcellularLocation>
</comment>
<keyword evidence="1" id="KW-0968">Cytoplasmic vesicle</keyword>
<sequence length="207" mass="23543">MPLLSVQSSPSARSEVSVEKEEGCEFVMLVAEDSTDGFPYFMKRSMMGRSTAAPIHPELMVLPPETLALMSDSIVVLDTEREIFIWIGTERSEVDADPLYDHCVSLALSMNQERFPPSIIRVVREGSSSARFVLSNLIPSHKDPIETSFLSLPFLATLPPQYLRQHCNKFLRTDDMSFREYMVKIYHFKCGVCSCDKFVSISFLCYY</sequence>
<keyword evidence="1" id="KW-0479">Metal-binding</keyword>
<evidence type="ECO:0000256" key="1">
    <source>
        <dbReference type="RuleBase" id="RU365030"/>
    </source>
</evidence>
<dbReference type="AlphaFoldDB" id="D8M3U1"/>
<reference evidence="3" key="1">
    <citation type="submission" date="2010-02" db="EMBL/GenBank/DDBJ databases">
        <title>Sequencing and annotation of the Blastocystis hominis genome.</title>
        <authorList>
            <person name="Wincker P."/>
        </authorList>
    </citation>
    <scope>NUCLEOTIDE SEQUENCE</scope>
    <source>
        <strain evidence="3">Singapore isolate B</strain>
    </source>
</reference>
<dbReference type="EMBL" id="FN668650">
    <property type="protein sequence ID" value="CBK22564.2"/>
    <property type="molecule type" value="Genomic_DNA"/>
</dbReference>
<protein>
    <recommendedName>
        <fullName evidence="1">Protein transport protein SEC23</fullName>
    </recommendedName>
</protein>
<dbReference type="SUPFAM" id="SSF82754">
    <property type="entry name" value="C-terminal, gelsolin-like domain of Sec23/24"/>
    <property type="match status" value="1"/>
</dbReference>
<keyword evidence="1" id="KW-0813">Transport</keyword>
<dbReference type="GeneID" id="24922594"/>
<dbReference type="GO" id="GO:0046872">
    <property type="term" value="F:metal ion binding"/>
    <property type="evidence" value="ECO:0007669"/>
    <property type="project" value="UniProtKB-KW"/>
</dbReference>
<keyword evidence="4" id="KW-1185">Reference proteome</keyword>
<name>D8M3U1_BLAHO</name>
<keyword evidence="1" id="KW-0256">Endoplasmic reticulum</keyword>
<dbReference type="InParanoid" id="D8M3U1"/>
<dbReference type="GO" id="GO:0005096">
    <property type="term" value="F:GTPase activator activity"/>
    <property type="evidence" value="ECO:0007669"/>
    <property type="project" value="TreeGrafter"/>
</dbReference>
<proteinExistence type="inferred from homology"/>
<dbReference type="Gene3D" id="3.40.20.10">
    <property type="entry name" value="Severin"/>
    <property type="match status" value="1"/>
</dbReference>
<keyword evidence="1" id="KW-0472">Membrane</keyword>
<evidence type="ECO:0000313" key="3">
    <source>
        <dbReference type="EMBL" id="CBK22564.2"/>
    </source>
</evidence>
<dbReference type="InterPro" id="IPR036180">
    <property type="entry name" value="Gelsolin-like_dom_sf"/>
</dbReference>
<accession>D8M3U1</accession>
<dbReference type="OrthoDB" id="3979788at2759"/>
<dbReference type="GO" id="GO:0030127">
    <property type="term" value="C:COPII vesicle coat"/>
    <property type="evidence" value="ECO:0007669"/>
    <property type="project" value="TreeGrafter"/>
</dbReference>
<dbReference type="RefSeq" id="XP_012896612.1">
    <property type="nucleotide sequence ID" value="XM_013041158.1"/>
</dbReference>
<keyword evidence="1" id="KW-0862">Zinc</keyword>
<evidence type="ECO:0000259" key="2">
    <source>
        <dbReference type="Pfam" id="PF00626"/>
    </source>
</evidence>
<dbReference type="Pfam" id="PF00626">
    <property type="entry name" value="Gelsolin"/>
    <property type="match status" value="1"/>
</dbReference>
<dbReference type="GO" id="GO:0015031">
    <property type="term" value="P:protein transport"/>
    <property type="evidence" value="ECO:0007669"/>
    <property type="project" value="UniProtKB-KW"/>
</dbReference>
<gene>
    <name evidence="3" type="ORF">GSBLH_T00006470001</name>
</gene>
<dbReference type="InterPro" id="IPR029006">
    <property type="entry name" value="ADF-H/Gelsolin-like_dom_sf"/>
</dbReference>